<dbReference type="PATRIC" id="fig|587753.10.peg.4218"/>
<dbReference type="GO" id="GO:0019853">
    <property type="term" value="P:L-ascorbic acid biosynthetic process"/>
    <property type="evidence" value="ECO:0007669"/>
    <property type="project" value="TreeGrafter"/>
</dbReference>
<dbReference type="KEGG" id="pcz:PCL1606_42230"/>
<dbReference type="RefSeq" id="WP_045884601.1">
    <property type="nucleotide sequence ID" value="NZ_CP011110.1"/>
</dbReference>
<evidence type="ECO:0000256" key="1">
    <source>
        <dbReference type="ARBA" id="ARBA00008853"/>
    </source>
</evidence>
<dbReference type="Gene3D" id="2.120.10.30">
    <property type="entry name" value="TolB, C-terminal domain"/>
    <property type="match status" value="1"/>
</dbReference>
<dbReference type="GO" id="GO:0004341">
    <property type="term" value="F:gluconolactonase activity"/>
    <property type="evidence" value="ECO:0007669"/>
    <property type="project" value="TreeGrafter"/>
</dbReference>
<feature type="active site" description="Proton donor/acceptor" evidence="2">
    <location>
        <position position="204"/>
    </location>
</feature>
<organism evidence="5 6">
    <name type="scientific">Pseudomonas chlororaphis</name>
    <dbReference type="NCBI Taxonomy" id="587753"/>
    <lineage>
        <taxon>Bacteria</taxon>
        <taxon>Pseudomonadati</taxon>
        <taxon>Pseudomonadota</taxon>
        <taxon>Gammaproteobacteria</taxon>
        <taxon>Pseudomonadales</taxon>
        <taxon>Pseudomonadaceae</taxon>
        <taxon>Pseudomonas</taxon>
    </lineage>
</organism>
<dbReference type="PANTHER" id="PTHR10907">
    <property type="entry name" value="REGUCALCIN"/>
    <property type="match status" value="1"/>
</dbReference>
<dbReference type="GO" id="GO:0005509">
    <property type="term" value="F:calcium ion binding"/>
    <property type="evidence" value="ECO:0007669"/>
    <property type="project" value="TreeGrafter"/>
</dbReference>
<accession>A0A0D5Y3R1</accession>
<dbReference type="SUPFAM" id="SSF63829">
    <property type="entry name" value="Calcium-dependent phosphotriesterase"/>
    <property type="match status" value="1"/>
</dbReference>
<feature type="binding site" evidence="3">
    <location>
        <position position="156"/>
    </location>
    <ligand>
        <name>a divalent metal cation</name>
        <dbReference type="ChEBI" id="CHEBI:60240"/>
    </ligand>
</feature>
<dbReference type="EMBL" id="CP011110">
    <property type="protein sequence ID" value="AKA25670.1"/>
    <property type="molecule type" value="Genomic_DNA"/>
</dbReference>
<dbReference type="PRINTS" id="PR01790">
    <property type="entry name" value="SMP30FAMILY"/>
</dbReference>
<feature type="binding site" evidence="3">
    <location>
        <position position="204"/>
    </location>
    <ligand>
        <name>a divalent metal cation</name>
        <dbReference type="ChEBI" id="CHEBI:60240"/>
    </ligand>
</feature>
<reference evidence="5 6" key="1">
    <citation type="journal article" date="2015" name="Mol. Plant Microbe Interact.">
        <title>Comparative Genomic Analysis of Pseudomonas chlororaphis PCL1606 Reveals New Insight into Antifungal Compounds Involved in Biocontrol.</title>
        <authorList>
            <person name="Calderon C.E."/>
            <person name="Ramos C."/>
            <person name="de Vicente A."/>
            <person name="Cazorla F.M."/>
        </authorList>
    </citation>
    <scope>NUCLEOTIDE SEQUENCE [LARGE SCALE GENOMIC DNA]</scope>
    <source>
        <strain evidence="5 6">PCL1606</strain>
    </source>
</reference>
<evidence type="ECO:0000313" key="5">
    <source>
        <dbReference type="EMBL" id="AKA25670.1"/>
    </source>
</evidence>
<comment type="cofactor">
    <cofactor evidence="3">
        <name>Zn(2+)</name>
        <dbReference type="ChEBI" id="CHEBI:29105"/>
    </cofactor>
    <text evidence="3">Binds 1 divalent metal cation per subunit.</text>
</comment>
<name>A0A0D5Y3R1_9PSED</name>
<feature type="binding site" evidence="3">
    <location>
        <position position="99"/>
    </location>
    <ligand>
        <name>substrate</name>
    </ligand>
</feature>
<feature type="binding site" evidence="3">
    <location>
        <position position="101"/>
    </location>
    <ligand>
        <name>substrate</name>
    </ligand>
</feature>
<evidence type="ECO:0000259" key="4">
    <source>
        <dbReference type="Pfam" id="PF08450"/>
    </source>
</evidence>
<dbReference type="Pfam" id="PF08450">
    <property type="entry name" value="SGL"/>
    <property type="match status" value="1"/>
</dbReference>
<feature type="domain" description="SMP-30/Gluconolactonase/LRE-like region" evidence="4">
    <location>
        <begin position="13"/>
        <end position="263"/>
    </location>
</feature>
<sequence>MHWQAVSTERFRLAEGPFWDGATQALYWVDIAARLACRLAQGRYRYWHLPEAVSAFIPCERGDALVTLPSGVYRLDLDSPARQPALSLFCVADRVGGNRPNEARCDARGRLWLGSMQNNLDEQGGDLPLTRRSGGLFRVDADARVTPLLEGLGIVNTLLWNASGDELYCADSLDGQLYAYAVAPDGCLGPRRTWAQPSVRGVPDGSAMDSQGYVWNARWEGHCLIRYAPDGRLDRVIELPVRYPTSCVFGGPDLRTLYVTSARSAQGGAALDGALLMARVETAGLPCQRFAG</sequence>
<keyword evidence="3" id="KW-0862">Zinc</keyword>
<dbReference type="Proteomes" id="UP000032748">
    <property type="component" value="Chromosome"/>
</dbReference>
<dbReference type="InterPro" id="IPR013658">
    <property type="entry name" value="SGL"/>
</dbReference>
<dbReference type="InterPro" id="IPR005511">
    <property type="entry name" value="SMP-30"/>
</dbReference>
<dbReference type="AlphaFoldDB" id="A0A0D5Y3R1"/>
<gene>
    <name evidence="5" type="ORF">PCL1606_42230</name>
</gene>
<evidence type="ECO:0000313" key="6">
    <source>
        <dbReference type="Proteomes" id="UP000032748"/>
    </source>
</evidence>
<feature type="binding site" evidence="3">
    <location>
        <position position="15"/>
    </location>
    <ligand>
        <name>a divalent metal cation</name>
        <dbReference type="ChEBI" id="CHEBI:60240"/>
    </ligand>
</feature>
<dbReference type="OrthoDB" id="9775406at2"/>
<protein>
    <submittedName>
        <fullName evidence="5">Senescence marker protein-30 family protein</fullName>
    </submittedName>
</protein>
<dbReference type="InterPro" id="IPR011042">
    <property type="entry name" value="6-blade_b-propeller_TolB-like"/>
</dbReference>
<evidence type="ECO:0000256" key="2">
    <source>
        <dbReference type="PIRSR" id="PIRSR605511-1"/>
    </source>
</evidence>
<keyword evidence="3" id="KW-0479">Metal-binding</keyword>
<comment type="similarity">
    <text evidence="1">Belongs to the SMP-30/CGR1 family.</text>
</comment>
<dbReference type="PANTHER" id="PTHR10907:SF47">
    <property type="entry name" value="REGUCALCIN"/>
    <property type="match status" value="1"/>
</dbReference>
<evidence type="ECO:0000256" key="3">
    <source>
        <dbReference type="PIRSR" id="PIRSR605511-2"/>
    </source>
</evidence>
<proteinExistence type="inferred from homology"/>